<dbReference type="AlphaFoldDB" id="A0A6M0RRK4"/>
<evidence type="ECO:0000313" key="2">
    <source>
        <dbReference type="Proteomes" id="UP000481033"/>
    </source>
</evidence>
<name>A0A6M0RRK4_9CYAN</name>
<protein>
    <submittedName>
        <fullName evidence="1">Uncharacterized protein</fullName>
    </submittedName>
</protein>
<dbReference type="Proteomes" id="UP000481033">
    <property type="component" value="Unassembled WGS sequence"/>
</dbReference>
<dbReference type="RefSeq" id="WP_163659904.1">
    <property type="nucleotide sequence ID" value="NZ_QXHD01000004.1"/>
</dbReference>
<evidence type="ECO:0000313" key="1">
    <source>
        <dbReference type="EMBL" id="NEZ58897.1"/>
    </source>
</evidence>
<accession>A0A6M0RRK4</accession>
<sequence length="84" mass="9494">MATSSYDTIGNVFFSPMIHIEPMALKHLLVIISAFHILSTKAIFEWIYYLEGLSQDDQVVFEAVSDDGIDATTLRSRQQKENAN</sequence>
<keyword evidence="2" id="KW-1185">Reference proteome</keyword>
<gene>
    <name evidence="1" type="ORF">DXZ20_25295</name>
</gene>
<proteinExistence type="predicted"/>
<dbReference type="EMBL" id="QXHD01000004">
    <property type="protein sequence ID" value="NEZ58897.1"/>
    <property type="molecule type" value="Genomic_DNA"/>
</dbReference>
<comment type="caution">
    <text evidence="1">The sequence shown here is derived from an EMBL/GenBank/DDBJ whole genome shotgun (WGS) entry which is preliminary data.</text>
</comment>
<reference evidence="1 2" key="1">
    <citation type="journal article" date="2020" name="Microb. Ecol.">
        <title>Ecogenomics of the Marine Benthic Filamentous Cyanobacterium Adonisia.</title>
        <authorList>
            <person name="Walter J.M."/>
            <person name="Coutinho F.H."/>
            <person name="Leomil L."/>
            <person name="Hargreaves P.I."/>
            <person name="Campeao M.E."/>
            <person name="Vieira V.V."/>
            <person name="Silva B.S."/>
            <person name="Fistarol G.O."/>
            <person name="Salomon P.S."/>
            <person name="Sawabe T."/>
            <person name="Mino S."/>
            <person name="Hosokawa M."/>
            <person name="Miyashita H."/>
            <person name="Maruyama F."/>
            <person name="van Verk M.C."/>
            <person name="Dutilh B.E."/>
            <person name="Thompson C.C."/>
            <person name="Thompson F.L."/>
        </authorList>
    </citation>
    <scope>NUCLEOTIDE SEQUENCE [LARGE SCALE GENOMIC DNA]</scope>
    <source>
        <strain evidence="1 2">CCMR0081</strain>
    </source>
</reference>
<organism evidence="1 2">
    <name type="scientific">Adonisia turfae CCMR0081</name>
    <dbReference type="NCBI Taxonomy" id="2292702"/>
    <lineage>
        <taxon>Bacteria</taxon>
        <taxon>Bacillati</taxon>
        <taxon>Cyanobacteriota</taxon>
        <taxon>Adonisia</taxon>
        <taxon>Adonisia turfae</taxon>
    </lineage>
</organism>